<dbReference type="PANTHER" id="PTHR10000">
    <property type="entry name" value="PHOSPHOSERINE PHOSPHATASE"/>
    <property type="match status" value="1"/>
</dbReference>
<dbReference type="RefSeq" id="WP_204776300.1">
    <property type="nucleotide sequence ID" value="NZ_JACJJQ010000013.1"/>
</dbReference>
<dbReference type="NCBIfam" id="TIGR01484">
    <property type="entry name" value="HAD-SF-IIB"/>
    <property type="match status" value="1"/>
</dbReference>
<gene>
    <name evidence="1" type="ORF">H5993_03900</name>
</gene>
<dbReference type="PANTHER" id="PTHR10000:SF53">
    <property type="entry name" value="5-AMINO-6-(5-PHOSPHO-D-RIBITYLAMINO)URACIL PHOSPHATASE YBJI-RELATED"/>
    <property type="match status" value="1"/>
</dbReference>
<dbReference type="InterPro" id="IPR000150">
    <property type="entry name" value="Cof"/>
</dbReference>
<dbReference type="SUPFAM" id="SSF56784">
    <property type="entry name" value="HAD-like"/>
    <property type="match status" value="1"/>
</dbReference>
<dbReference type="InterPro" id="IPR006379">
    <property type="entry name" value="HAD-SF_hydro_IIB"/>
</dbReference>
<dbReference type="Gene3D" id="3.40.50.1000">
    <property type="entry name" value="HAD superfamily/HAD-like"/>
    <property type="match status" value="1"/>
</dbReference>
<protein>
    <submittedName>
        <fullName evidence="1">HAD family hydrolase</fullName>
    </submittedName>
</protein>
<keyword evidence="2" id="KW-1185">Reference proteome</keyword>
<dbReference type="GO" id="GO:0016787">
    <property type="term" value="F:hydrolase activity"/>
    <property type="evidence" value="ECO:0007669"/>
    <property type="project" value="UniProtKB-KW"/>
</dbReference>
<reference evidence="1 2" key="1">
    <citation type="journal article" date="2021" name="Sci. Rep.">
        <title>The distribution of antibiotic resistance genes in chicken gut microbiota commensals.</title>
        <authorList>
            <person name="Juricova H."/>
            <person name="Matiasovicova J."/>
            <person name="Kubasova T."/>
            <person name="Cejkova D."/>
            <person name="Rychlik I."/>
        </authorList>
    </citation>
    <scope>NUCLEOTIDE SEQUENCE [LARGE SCALE GENOMIC DNA]</scope>
    <source>
        <strain evidence="1 2">An810</strain>
    </source>
</reference>
<accession>A0ABS2EN19</accession>
<sequence>MPLPFKAVAFDMDGTFLRDDKSFDKDLFNHLFSELTAKDVHVIVASGDPAQVLLPYFDQPNDLTVVAENGAQIIDHGQEIITSTLDYQLATEVVAFLTNQLDIWPTLAGKEIGYFPPHQSVKYLEHMAFYYPKHQVLSKMLPLPDDEYFQISFLVADNEVAGIKAQIDAHFEKQLVVTPSGNGSMDLTKPGINKGWALNKLLNQWGLTGNDLIAFGDGGNDISMLKLAKFAYAMPNGSAAVKAVANHHVPVDNNHDGVLKILAQYLEN</sequence>
<organism evidence="1 2">
    <name type="scientific">Limosilactobacillus alvi</name>
    <dbReference type="NCBI Taxonomy" id="990412"/>
    <lineage>
        <taxon>Bacteria</taxon>
        <taxon>Bacillati</taxon>
        <taxon>Bacillota</taxon>
        <taxon>Bacilli</taxon>
        <taxon>Lactobacillales</taxon>
        <taxon>Lactobacillaceae</taxon>
        <taxon>Limosilactobacillus</taxon>
    </lineage>
</organism>
<dbReference type="EMBL" id="JACJJQ010000013">
    <property type="protein sequence ID" value="MBM6753904.1"/>
    <property type="molecule type" value="Genomic_DNA"/>
</dbReference>
<dbReference type="InterPro" id="IPR036412">
    <property type="entry name" value="HAD-like_sf"/>
</dbReference>
<keyword evidence="1" id="KW-0378">Hydrolase</keyword>
<dbReference type="SFLD" id="SFLDG01140">
    <property type="entry name" value="C2.B:_Phosphomannomutase_and_P"/>
    <property type="match status" value="1"/>
</dbReference>
<comment type="caution">
    <text evidence="1">The sequence shown here is derived from an EMBL/GenBank/DDBJ whole genome shotgun (WGS) entry which is preliminary data.</text>
</comment>
<dbReference type="NCBIfam" id="TIGR00099">
    <property type="entry name" value="Cof-subfamily"/>
    <property type="match status" value="1"/>
</dbReference>
<proteinExistence type="predicted"/>
<evidence type="ECO:0000313" key="1">
    <source>
        <dbReference type="EMBL" id="MBM6753904.1"/>
    </source>
</evidence>
<dbReference type="Gene3D" id="3.30.1240.10">
    <property type="match status" value="1"/>
</dbReference>
<dbReference type="Proteomes" id="UP000776629">
    <property type="component" value="Unassembled WGS sequence"/>
</dbReference>
<dbReference type="Pfam" id="PF08282">
    <property type="entry name" value="Hydrolase_3"/>
    <property type="match status" value="1"/>
</dbReference>
<dbReference type="CDD" id="cd07518">
    <property type="entry name" value="HAD_YbiV-Like"/>
    <property type="match status" value="1"/>
</dbReference>
<dbReference type="InterPro" id="IPR023214">
    <property type="entry name" value="HAD_sf"/>
</dbReference>
<name>A0ABS2EN19_9LACO</name>
<dbReference type="SFLD" id="SFLDS00003">
    <property type="entry name" value="Haloacid_Dehalogenase"/>
    <property type="match status" value="1"/>
</dbReference>
<evidence type="ECO:0000313" key="2">
    <source>
        <dbReference type="Proteomes" id="UP000776629"/>
    </source>
</evidence>